<accession>A0ABV8B8S3</accession>
<keyword evidence="2" id="KW-0378">Hydrolase</keyword>
<gene>
    <name evidence="2" type="ORF">ACFOU2_20800</name>
</gene>
<sequence length="310" mass="35596">MKQVIENIRNNKNLVFTCQSSEMNEDIKRYVHYYKLPTEDVSYCCGYEPIGHERLFVQSFRPRQLKGHLLLLHGYYDHAGVLSKAIRFLVQQHFHVLTFDLPGHGLSTGERAAIADFSLYVESVREVIRRHLSSAALPVYIVAHSTGAAAAIDYILNDKEASAIQKAVFVAPLVRSYHWNATSISIKALRLFVRQLKRVIRNNSSDAAFLRFMREDPLQHDKVPLSWVEALMKWNDSIEKGEPSAANVLVIQGKKDTTVDWEYNIVFLLRKFPNITVQLVENGKHHLLNEEEMTRRQVFNSINRYLTSGG</sequence>
<dbReference type="PRINTS" id="PR00111">
    <property type="entry name" value="ABHYDROLASE"/>
</dbReference>
<organism evidence="2 3">
    <name type="scientific">Bacillus songklensis</name>
    <dbReference type="NCBI Taxonomy" id="1069116"/>
    <lineage>
        <taxon>Bacteria</taxon>
        <taxon>Bacillati</taxon>
        <taxon>Bacillota</taxon>
        <taxon>Bacilli</taxon>
        <taxon>Bacillales</taxon>
        <taxon>Bacillaceae</taxon>
        <taxon>Bacillus</taxon>
    </lineage>
</organism>
<dbReference type="Proteomes" id="UP001595752">
    <property type="component" value="Unassembled WGS sequence"/>
</dbReference>
<comment type="caution">
    <text evidence="2">The sequence shown here is derived from an EMBL/GenBank/DDBJ whole genome shotgun (WGS) entry which is preliminary data.</text>
</comment>
<dbReference type="Gene3D" id="3.40.50.1820">
    <property type="entry name" value="alpha/beta hydrolase"/>
    <property type="match status" value="1"/>
</dbReference>
<dbReference type="EMBL" id="JBHRZT010000072">
    <property type="protein sequence ID" value="MFC3885780.1"/>
    <property type="molecule type" value="Genomic_DNA"/>
</dbReference>
<dbReference type="SUPFAM" id="SSF53474">
    <property type="entry name" value="alpha/beta-Hydrolases"/>
    <property type="match status" value="1"/>
</dbReference>
<protein>
    <submittedName>
        <fullName evidence="2">Alpha/beta hydrolase</fullName>
    </submittedName>
</protein>
<dbReference type="InterPro" id="IPR000073">
    <property type="entry name" value="AB_hydrolase_1"/>
</dbReference>
<dbReference type="PANTHER" id="PTHR11614">
    <property type="entry name" value="PHOSPHOLIPASE-RELATED"/>
    <property type="match status" value="1"/>
</dbReference>
<evidence type="ECO:0000313" key="3">
    <source>
        <dbReference type="Proteomes" id="UP001595752"/>
    </source>
</evidence>
<dbReference type="GO" id="GO:0016787">
    <property type="term" value="F:hydrolase activity"/>
    <property type="evidence" value="ECO:0007669"/>
    <property type="project" value="UniProtKB-KW"/>
</dbReference>
<feature type="domain" description="Serine aminopeptidase S33" evidence="1">
    <location>
        <begin position="65"/>
        <end position="292"/>
    </location>
</feature>
<dbReference type="InterPro" id="IPR051044">
    <property type="entry name" value="MAG_DAG_Lipase"/>
</dbReference>
<dbReference type="InterPro" id="IPR029058">
    <property type="entry name" value="AB_hydrolase_fold"/>
</dbReference>
<evidence type="ECO:0000313" key="2">
    <source>
        <dbReference type="EMBL" id="MFC3885780.1"/>
    </source>
</evidence>
<keyword evidence="3" id="KW-1185">Reference proteome</keyword>
<dbReference type="Pfam" id="PF12146">
    <property type="entry name" value="Hydrolase_4"/>
    <property type="match status" value="1"/>
</dbReference>
<evidence type="ECO:0000259" key="1">
    <source>
        <dbReference type="Pfam" id="PF12146"/>
    </source>
</evidence>
<dbReference type="RefSeq" id="WP_377918171.1">
    <property type="nucleotide sequence ID" value="NZ_JBHRZT010000072.1"/>
</dbReference>
<reference evidence="3" key="1">
    <citation type="journal article" date="2019" name="Int. J. Syst. Evol. Microbiol.">
        <title>The Global Catalogue of Microorganisms (GCM) 10K type strain sequencing project: providing services to taxonomists for standard genome sequencing and annotation.</title>
        <authorList>
            <consortium name="The Broad Institute Genomics Platform"/>
            <consortium name="The Broad Institute Genome Sequencing Center for Infectious Disease"/>
            <person name="Wu L."/>
            <person name="Ma J."/>
        </authorList>
    </citation>
    <scope>NUCLEOTIDE SEQUENCE [LARGE SCALE GENOMIC DNA]</scope>
    <source>
        <strain evidence="3">CCUG 61889</strain>
    </source>
</reference>
<dbReference type="InterPro" id="IPR022742">
    <property type="entry name" value="Hydrolase_4"/>
</dbReference>
<name>A0ABV8B8S3_9BACI</name>
<proteinExistence type="predicted"/>